<protein>
    <submittedName>
        <fullName evidence="2">Uncharacterized protein</fullName>
    </submittedName>
</protein>
<feature type="compositionally biased region" description="Polar residues" evidence="1">
    <location>
        <begin position="31"/>
        <end position="69"/>
    </location>
</feature>
<evidence type="ECO:0000313" key="3">
    <source>
        <dbReference type="Proteomes" id="UP000192929"/>
    </source>
</evidence>
<keyword evidence="3" id="KW-1185">Reference proteome</keyword>
<proteinExistence type="predicted"/>
<reference evidence="3" key="1">
    <citation type="submission" date="2017-04" db="EMBL/GenBank/DDBJ databases">
        <authorList>
            <person name="Varghese N."/>
            <person name="Submissions S."/>
        </authorList>
    </citation>
    <scope>NUCLEOTIDE SEQUENCE [LARGE SCALE GENOMIC DNA]</scope>
    <source>
        <strain evidence="3">NIO-1021</strain>
    </source>
</reference>
<sequence length="247" mass="26013">MTTLALVGAFAVTGCGSSNDSGPGNDAAGATQGSTPQGGEQTSTDASGTQPQTGDSPSGEAQSGASTTPDADHSADVYELTETYTDPAKLFTVKYPKSWKVQKDNGYLELTSPDGKVQGKVASTKVRPPKGDWFTRPTHPLIGEETGLSKQVGTQVFTYSTYVPAPPHSERSDSILWGLTESGNQGIVSLPGGDKRDELWAEFYYAPVNKGQRPLSQSQGVKLVNQINETDEAGTVDAILKSIRAVD</sequence>
<gene>
    <name evidence="2" type="ORF">SAMN06296028_10830</name>
</gene>
<name>A0A1X7D319_9MICC</name>
<evidence type="ECO:0000256" key="1">
    <source>
        <dbReference type="SAM" id="MobiDB-lite"/>
    </source>
</evidence>
<accession>A0A1X7D319</accession>
<feature type="region of interest" description="Disordered" evidence="1">
    <location>
        <begin position="13"/>
        <end position="72"/>
    </location>
</feature>
<dbReference type="EMBL" id="FXAC01000008">
    <property type="protein sequence ID" value="SMF07912.1"/>
    <property type="molecule type" value="Genomic_DNA"/>
</dbReference>
<dbReference type="RefSeq" id="WP_183085811.1">
    <property type="nucleotide sequence ID" value="NZ_RCON01000008.1"/>
</dbReference>
<dbReference type="Proteomes" id="UP000192929">
    <property type="component" value="Unassembled WGS sequence"/>
</dbReference>
<feature type="region of interest" description="Disordered" evidence="1">
    <location>
        <begin position="119"/>
        <end position="142"/>
    </location>
</feature>
<dbReference type="AlphaFoldDB" id="A0A1X7D319"/>
<evidence type="ECO:0000313" key="2">
    <source>
        <dbReference type="EMBL" id="SMF07912.1"/>
    </source>
</evidence>
<organism evidence="2 3">
    <name type="scientific">Kocuria marina subsp. indica</name>
    <dbReference type="NCBI Taxonomy" id="1049583"/>
    <lineage>
        <taxon>Bacteria</taxon>
        <taxon>Bacillati</taxon>
        <taxon>Actinomycetota</taxon>
        <taxon>Actinomycetes</taxon>
        <taxon>Micrococcales</taxon>
        <taxon>Micrococcaceae</taxon>
        <taxon>Kocuria</taxon>
    </lineage>
</organism>